<dbReference type="SMART" id="SM00248">
    <property type="entry name" value="ANK"/>
    <property type="match status" value="3"/>
</dbReference>
<dbReference type="InterPro" id="IPR036770">
    <property type="entry name" value="Ankyrin_rpt-contain_sf"/>
</dbReference>
<evidence type="ECO:0000313" key="4">
    <source>
        <dbReference type="Proteomes" id="UP001172457"/>
    </source>
</evidence>
<name>A0AA38WF19_9ASTR</name>
<keyword evidence="1" id="KW-1133">Transmembrane helix</keyword>
<dbReference type="Gene3D" id="1.25.40.20">
    <property type="entry name" value="Ankyrin repeat-containing domain"/>
    <property type="match status" value="1"/>
</dbReference>
<feature type="transmembrane region" description="Helical" evidence="1">
    <location>
        <begin position="575"/>
        <end position="596"/>
    </location>
</feature>
<dbReference type="EMBL" id="JARYMX010000003">
    <property type="protein sequence ID" value="KAJ9558332.1"/>
    <property type="molecule type" value="Genomic_DNA"/>
</dbReference>
<dbReference type="Pfam" id="PF12796">
    <property type="entry name" value="Ank_2"/>
    <property type="match status" value="1"/>
</dbReference>
<reference evidence="3" key="1">
    <citation type="submission" date="2023-03" db="EMBL/GenBank/DDBJ databases">
        <title>Chromosome-scale reference genome and RAD-based genetic map of yellow starthistle (Centaurea solstitialis) reveal putative structural variation and QTLs associated with invader traits.</title>
        <authorList>
            <person name="Reatini B."/>
            <person name="Cang F.A."/>
            <person name="Jiang Q."/>
            <person name="Mckibben M.T.W."/>
            <person name="Barker M.S."/>
            <person name="Rieseberg L.H."/>
            <person name="Dlugosch K.M."/>
        </authorList>
    </citation>
    <scope>NUCLEOTIDE SEQUENCE</scope>
    <source>
        <strain evidence="3">CAN-66</strain>
        <tissue evidence="3">Leaf</tissue>
    </source>
</reference>
<comment type="caution">
    <text evidence="3">The sequence shown here is derived from an EMBL/GenBank/DDBJ whole genome shotgun (WGS) entry which is preliminary data.</text>
</comment>
<feature type="transmembrane region" description="Helical" evidence="1">
    <location>
        <begin position="616"/>
        <end position="637"/>
    </location>
</feature>
<dbReference type="AlphaFoldDB" id="A0AA38WF19"/>
<keyword evidence="1" id="KW-0812">Transmembrane</keyword>
<accession>A0AA38WF19</accession>
<dbReference type="PANTHER" id="PTHR24177">
    <property type="entry name" value="CASKIN"/>
    <property type="match status" value="1"/>
</dbReference>
<evidence type="ECO:0000259" key="2">
    <source>
        <dbReference type="Pfam" id="PF13962"/>
    </source>
</evidence>
<dbReference type="Proteomes" id="UP001172457">
    <property type="component" value="Chromosome 3"/>
</dbReference>
<keyword evidence="4" id="KW-1185">Reference proteome</keyword>
<evidence type="ECO:0000256" key="1">
    <source>
        <dbReference type="SAM" id="Phobius"/>
    </source>
</evidence>
<protein>
    <recommendedName>
        <fullName evidence="2">PGG domain-containing protein</fullName>
    </recommendedName>
</protein>
<keyword evidence="1" id="KW-0472">Membrane</keyword>
<dbReference type="PANTHER" id="PTHR24177:SF467">
    <property type="entry name" value="PGG DOMAIN, RETROTRANSPOSON COPIA-LIKE PROTEIN"/>
    <property type="match status" value="1"/>
</dbReference>
<feature type="transmembrane region" description="Helical" evidence="1">
    <location>
        <begin position="649"/>
        <end position="673"/>
    </location>
</feature>
<gene>
    <name evidence="3" type="ORF">OSB04_012946</name>
</gene>
<dbReference type="Pfam" id="PF13962">
    <property type="entry name" value="PGG"/>
    <property type="match status" value="1"/>
</dbReference>
<sequence>MCLLGNHGMLGFIDGTFTSPEEEKNGDSETKAKDQWKRSDTLIKGWIFGSVSQEVMISNELVGLDSACAVWDKLDKAYSTLPIDLRDEEMAKYVPLHRALLKGDWVKAQEIFNNDKDALTVKLVETGETALHIAIFRSKNTGLVKNLLEEINEESLLTLLDSNKLNVVHHAAAVGNTDGARMVVEKNPSLLFMLDVDGYLPIHRAIVSSHIKTFEYLVGASKEYIQHSNGVGYQSPFEGKVGVRLINLVIDARLFDVASKLIQEFPDMARGSDVNGDSALSYITDLPDAYLSGAGYNFYQRFVYSHLPAENNDLHDSEMNHDIENQESYKTKFITMCQRFGFIRVPHIKHLHEDRVKHNAAITLLKFICKEVGKKGGFRDLSKYYGDAFILAVQNDTPEAVEAIDECFPTAIWMTNKDNYSISQIAITKRCEKVYNFLVNKLEDKHIHKRTVDNNRNNLLHLAGKLAPMDKLNRVSGAALQMQREIQWFQEVKKFMIPTAVEETNAEEETPMTVFRIEHKQLRKEGEEWMKKAADSYTITTALIITIAFAAAITVPGGSSGNTGKAIYTKKASFIIFAVSDAISFFTSTTSLLLFLSILTARHREEDFLYRIPKRLIFGLGMLFLSVTFMIIAFSATLYLQFEGGKARILIPIATLTCLPIASFVTLQFPLLVELINSTYCTGIFAKQKGP</sequence>
<dbReference type="SUPFAM" id="SSF48403">
    <property type="entry name" value="Ankyrin repeat"/>
    <property type="match status" value="1"/>
</dbReference>
<evidence type="ECO:0000313" key="3">
    <source>
        <dbReference type="EMBL" id="KAJ9558332.1"/>
    </source>
</evidence>
<dbReference type="GO" id="GO:0016020">
    <property type="term" value="C:membrane"/>
    <property type="evidence" value="ECO:0007669"/>
    <property type="project" value="TreeGrafter"/>
</dbReference>
<feature type="transmembrane region" description="Helical" evidence="1">
    <location>
        <begin position="537"/>
        <end position="555"/>
    </location>
</feature>
<feature type="domain" description="PGG" evidence="2">
    <location>
        <begin position="527"/>
        <end position="640"/>
    </location>
</feature>
<proteinExistence type="predicted"/>
<dbReference type="InterPro" id="IPR002110">
    <property type="entry name" value="Ankyrin_rpt"/>
</dbReference>
<organism evidence="3 4">
    <name type="scientific">Centaurea solstitialis</name>
    <name type="common">yellow star-thistle</name>
    <dbReference type="NCBI Taxonomy" id="347529"/>
    <lineage>
        <taxon>Eukaryota</taxon>
        <taxon>Viridiplantae</taxon>
        <taxon>Streptophyta</taxon>
        <taxon>Embryophyta</taxon>
        <taxon>Tracheophyta</taxon>
        <taxon>Spermatophyta</taxon>
        <taxon>Magnoliopsida</taxon>
        <taxon>eudicotyledons</taxon>
        <taxon>Gunneridae</taxon>
        <taxon>Pentapetalae</taxon>
        <taxon>asterids</taxon>
        <taxon>campanulids</taxon>
        <taxon>Asterales</taxon>
        <taxon>Asteraceae</taxon>
        <taxon>Carduoideae</taxon>
        <taxon>Cardueae</taxon>
        <taxon>Centaureinae</taxon>
        <taxon>Centaurea</taxon>
    </lineage>
</organism>
<dbReference type="InterPro" id="IPR026961">
    <property type="entry name" value="PGG_dom"/>
</dbReference>